<dbReference type="EMBL" id="BSOH01000031">
    <property type="protein sequence ID" value="GLR19668.1"/>
    <property type="molecule type" value="Genomic_DNA"/>
</dbReference>
<sequence length="461" mass="51341">MKYYLSMKHSKIIFLFAFTLILFSCDKSPISIEEEPKFYSTPDEELTDLLLTAANNEGLSYFELPNSQDLNAIPEDPKNKLTPSKIELGKFLFHETGLGTNPKNQINRQSYSCASCHHVRAGFQAGIKQSIGEGGIGFGQNGEARVIDTEYGFDFLDIQPIRTMSIVNSGYQEAIIWNGQFGGTGVNKGTEDAWALRSPKEINFLGFEGLESQAIAGLKIHRMHVSKELIENLGYKELFDEAFPDIDPKNRYNDTITGLAIAAYERVVLADQAPFQSWLKGDQNAMTEDQKKGAILFFGKANCVKCHTGPALNTMEFYALGMHDLKGDDVAQTVAQDFFTSAEGRGGFTGKTEDLYKFKVPQLYNLKDSPFYGHGGSFESIKDIITYKNNGIVENPVVPKEHIYPGFQPKGLTTDEINLIADFIEESLHDPNLMRYSPENLPSGNCFPNSDEQSMIDLGCK</sequence>
<keyword evidence="4" id="KW-0560">Oxidoreductase</keyword>
<name>A0AA37SXJ5_9BACT</name>
<evidence type="ECO:0000256" key="5">
    <source>
        <dbReference type="ARBA" id="ARBA00023004"/>
    </source>
</evidence>
<evidence type="ECO:0000256" key="1">
    <source>
        <dbReference type="ARBA" id="ARBA00004196"/>
    </source>
</evidence>
<evidence type="ECO:0000313" key="8">
    <source>
        <dbReference type="EMBL" id="GLR19668.1"/>
    </source>
</evidence>
<dbReference type="Proteomes" id="UP001156666">
    <property type="component" value="Unassembled WGS sequence"/>
</dbReference>
<dbReference type="GO" id="GO:0004130">
    <property type="term" value="F:cytochrome-c peroxidase activity"/>
    <property type="evidence" value="ECO:0007669"/>
    <property type="project" value="TreeGrafter"/>
</dbReference>
<dbReference type="GO" id="GO:0009055">
    <property type="term" value="F:electron transfer activity"/>
    <property type="evidence" value="ECO:0007669"/>
    <property type="project" value="InterPro"/>
</dbReference>
<dbReference type="InterPro" id="IPR009056">
    <property type="entry name" value="Cyt_c-like_dom"/>
</dbReference>
<evidence type="ECO:0000259" key="7">
    <source>
        <dbReference type="PROSITE" id="PS51007"/>
    </source>
</evidence>
<dbReference type="PANTHER" id="PTHR30600">
    <property type="entry name" value="CYTOCHROME C PEROXIDASE-RELATED"/>
    <property type="match status" value="1"/>
</dbReference>
<dbReference type="InterPro" id="IPR004852">
    <property type="entry name" value="Di-haem_cyt_c_peroxidsae"/>
</dbReference>
<feature type="domain" description="Cytochrome c" evidence="7">
    <location>
        <begin position="288"/>
        <end position="428"/>
    </location>
</feature>
<keyword evidence="2 6" id="KW-0349">Heme</keyword>
<protein>
    <submittedName>
        <fullName evidence="8">Di-heme enzyme</fullName>
    </submittedName>
</protein>
<dbReference type="GO" id="GO:0030313">
    <property type="term" value="C:cell envelope"/>
    <property type="evidence" value="ECO:0007669"/>
    <property type="project" value="UniProtKB-SubCell"/>
</dbReference>
<dbReference type="InterPro" id="IPR036909">
    <property type="entry name" value="Cyt_c-like_dom_sf"/>
</dbReference>
<comment type="subcellular location">
    <subcellularLocation>
        <location evidence="1">Cell envelope</location>
    </subcellularLocation>
</comment>
<evidence type="ECO:0000256" key="2">
    <source>
        <dbReference type="ARBA" id="ARBA00022617"/>
    </source>
</evidence>
<reference evidence="8" key="2">
    <citation type="submission" date="2023-01" db="EMBL/GenBank/DDBJ databases">
        <title>Draft genome sequence of Portibacter lacus strain NBRC 108769.</title>
        <authorList>
            <person name="Sun Q."/>
            <person name="Mori K."/>
        </authorList>
    </citation>
    <scope>NUCLEOTIDE SEQUENCE</scope>
    <source>
        <strain evidence="8">NBRC 108769</strain>
    </source>
</reference>
<reference evidence="8" key="1">
    <citation type="journal article" date="2014" name="Int. J. Syst. Evol. Microbiol.">
        <title>Complete genome sequence of Corynebacterium casei LMG S-19264T (=DSM 44701T), isolated from a smear-ripened cheese.</title>
        <authorList>
            <consortium name="US DOE Joint Genome Institute (JGI-PGF)"/>
            <person name="Walter F."/>
            <person name="Albersmeier A."/>
            <person name="Kalinowski J."/>
            <person name="Ruckert C."/>
        </authorList>
    </citation>
    <scope>NUCLEOTIDE SEQUENCE</scope>
    <source>
        <strain evidence="8">NBRC 108769</strain>
    </source>
</reference>
<evidence type="ECO:0000256" key="4">
    <source>
        <dbReference type="ARBA" id="ARBA00023002"/>
    </source>
</evidence>
<dbReference type="GO" id="GO:0020037">
    <property type="term" value="F:heme binding"/>
    <property type="evidence" value="ECO:0007669"/>
    <property type="project" value="InterPro"/>
</dbReference>
<organism evidence="8 9">
    <name type="scientific">Portibacter lacus</name>
    <dbReference type="NCBI Taxonomy" id="1099794"/>
    <lineage>
        <taxon>Bacteria</taxon>
        <taxon>Pseudomonadati</taxon>
        <taxon>Bacteroidota</taxon>
        <taxon>Saprospiria</taxon>
        <taxon>Saprospirales</taxon>
        <taxon>Haliscomenobacteraceae</taxon>
        <taxon>Portibacter</taxon>
    </lineage>
</organism>
<keyword evidence="3 6" id="KW-0479">Metal-binding</keyword>
<dbReference type="InterPro" id="IPR051395">
    <property type="entry name" value="Cytochrome_c_Peroxidase/MauG"/>
</dbReference>
<keyword evidence="5 6" id="KW-0408">Iron</keyword>
<dbReference type="PROSITE" id="PS51007">
    <property type="entry name" value="CYTC"/>
    <property type="match status" value="1"/>
</dbReference>
<dbReference type="Gene3D" id="1.10.760.10">
    <property type="entry name" value="Cytochrome c-like domain"/>
    <property type="match status" value="2"/>
</dbReference>
<gene>
    <name evidence="8" type="primary">mauG_3</name>
    <name evidence="8" type="ORF">GCM10007940_42840</name>
</gene>
<evidence type="ECO:0000313" key="9">
    <source>
        <dbReference type="Proteomes" id="UP001156666"/>
    </source>
</evidence>
<proteinExistence type="predicted"/>
<keyword evidence="9" id="KW-1185">Reference proteome</keyword>
<dbReference type="GO" id="GO:0046872">
    <property type="term" value="F:metal ion binding"/>
    <property type="evidence" value="ECO:0007669"/>
    <property type="project" value="UniProtKB-KW"/>
</dbReference>
<dbReference type="Pfam" id="PF03150">
    <property type="entry name" value="CCP_MauG"/>
    <property type="match status" value="1"/>
</dbReference>
<accession>A0AA37SXJ5</accession>
<comment type="caution">
    <text evidence="8">The sequence shown here is derived from an EMBL/GenBank/DDBJ whole genome shotgun (WGS) entry which is preliminary data.</text>
</comment>
<dbReference type="SUPFAM" id="SSF46626">
    <property type="entry name" value="Cytochrome c"/>
    <property type="match status" value="2"/>
</dbReference>
<evidence type="ECO:0000256" key="6">
    <source>
        <dbReference type="PROSITE-ProRule" id="PRU00433"/>
    </source>
</evidence>
<dbReference type="AlphaFoldDB" id="A0AA37SXJ5"/>
<dbReference type="PROSITE" id="PS51257">
    <property type="entry name" value="PROKAR_LIPOPROTEIN"/>
    <property type="match status" value="1"/>
</dbReference>
<evidence type="ECO:0000256" key="3">
    <source>
        <dbReference type="ARBA" id="ARBA00022723"/>
    </source>
</evidence>